<reference evidence="2 3" key="1">
    <citation type="submission" date="2018-03" db="EMBL/GenBank/DDBJ databases">
        <title>Genomic Encyclopedia of Type Strains, Phase III (KMG-III): the genomes of soil and plant-associated and newly described type strains.</title>
        <authorList>
            <person name="Whitman W."/>
        </authorList>
    </citation>
    <scope>NUCLEOTIDE SEQUENCE [LARGE SCALE GENOMIC DNA]</scope>
    <source>
        <strain evidence="2 3">CGMCC 4.7097</strain>
    </source>
</reference>
<keyword evidence="1" id="KW-0812">Transmembrane</keyword>
<keyword evidence="3" id="KW-1185">Reference proteome</keyword>
<name>A0A2P8IF38_SACCR</name>
<comment type="caution">
    <text evidence="2">The sequence shown here is derived from an EMBL/GenBank/DDBJ whole genome shotgun (WGS) entry which is preliminary data.</text>
</comment>
<dbReference type="RefSeq" id="WP_106614076.1">
    <property type="nucleotide sequence ID" value="NZ_PYAX01000002.1"/>
</dbReference>
<dbReference type="InterPro" id="IPR021315">
    <property type="entry name" value="Gap/Sap"/>
</dbReference>
<feature type="transmembrane region" description="Helical" evidence="1">
    <location>
        <begin position="40"/>
        <end position="64"/>
    </location>
</feature>
<sequence>MSTALLAGIAGLALLDALNPATIAGVALLLLSPLRRPLTAAALFAVGAFTAVFVLGVALFLGAGYAADAVTDAMTWLRRGALLLGACTLMVAGLRRLRPRTRPAITLPRWISPWTAAPLGVVVTGADLPNAFPYFIAVERLVTADIAVGQALLVLSGYALVYCLPCLVLITAGAAAGDRVRRRLDGVYSRLGAEKDLPANPLLASLWLGLVFCLVVLVFLW</sequence>
<dbReference type="EMBL" id="PYAX01000002">
    <property type="protein sequence ID" value="PSL57060.1"/>
    <property type="molecule type" value="Genomic_DNA"/>
</dbReference>
<keyword evidence="1" id="KW-0472">Membrane</keyword>
<gene>
    <name evidence="2" type="ORF">B0I31_10237</name>
</gene>
<evidence type="ECO:0000256" key="1">
    <source>
        <dbReference type="SAM" id="Phobius"/>
    </source>
</evidence>
<evidence type="ECO:0000313" key="3">
    <source>
        <dbReference type="Proteomes" id="UP000241118"/>
    </source>
</evidence>
<proteinExistence type="predicted"/>
<accession>A0A2P8IF38</accession>
<protein>
    <submittedName>
        <fullName evidence="2">Sap-like sulfolipid-1-addressing protein</fullName>
    </submittedName>
</protein>
<feature type="transmembrane region" description="Helical" evidence="1">
    <location>
        <begin position="197"/>
        <end position="220"/>
    </location>
</feature>
<dbReference type="Pfam" id="PF11139">
    <property type="entry name" value="SfLAP"/>
    <property type="match status" value="1"/>
</dbReference>
<dbReference type="OrthoDB" id="5114475at2"/>
<dbReference type="Proteomes" id="UP000241118">
    <property type="component" value="Unassembled WGS sequence"/>
</dbReference>
<organism evidence="2 3">
    <name type="scientific">Saccharothrix carnea</name>
    <dbReference type="NCBI Taxonomy" id="1280637"/>
    <lineage>
        <taxon>Bacteria</taxon>
        <taxon>Bacillati</taxon>
        <taxon>Actinomycetota</taxon>
        <taxon>Actinomycetes</taxon>
        <taxon>Pseudonocardiales</taxon>
        <taxon>Pseudonocardiaceae</taxon>
        <taxon>Saccharothrix</taxon>
    </lineage>
</organism>
<feature type="transmembrane region" description="Helical" evidence="1">
    <location>
        <begin position="76"/>
        <end position="94"/>
    </location>
</feature>
<dbReference type="AlphaFoldDB" id="A0A2P8IF38"/>
<evidence type="ECO:0000313" key="2">
    <source>
        <dbReference type="EMBL" id="PSL57060.1"/>
    </source>
</evidence>
<feature type="transmembrane region" description="Helical" evidence="1">
    <location>
        <begin position="151"/>
        <end position="176"/>
    </location>
</feature>
<keyword evidence="1" id="KW-1133">Transmembrane helix</keyword>